<dbReference type="InterPro" id="IPR029787">
    <property type="entry name" value="Nucleotide_cyclase"/>
</dbReference>
<feature type="domain" description="GGDEF" evidence="4">
    <location>
        <begin position="142"/>
        <end position="275"/>
    </location>
</feature>
<dbReference type="InterPro" id="IPR000160">
    <property type="entry name" value="GGDEF_dom"/>
</dbReference>
<dbReference type="EMBL" id="RIAX01000002">
    <property type="protein sequence ID" value="RNF40763.1"/>
    <property type="molecule type" value="Genomic_DNA"/>
</dbReference>
<evidence type="ECO:0000259" key="1">
    <source>
        <dbReference type="PROSITE" id="PS50112"/>
    </source>
</evidence>
<dbReference type="Gene3D" id="3.20.20.450">
    <property type="entry name" value="EAL domain"/>
    <property type="match status" value="1"/>
</dbReference>
<evidence type="ECO:0000313" key="6">
    <source>
        <dbReference type="Proteomes" id="UP000275473"/>
    </source>
</evidence>
<dbReference type="SUPFAM" id="SSF55073">
    <property type="entry name" value="Nucleotide cyclase"/>
    <property type="match status" value="1"/>
</dbReference>
<dbReference type="PROSITE" id="PS50883">
    <property type="entry name" value="EAL"/>
    <property type="match status" value="1"/>
</dbReference>
<dbReference type="InterPro" id="IPR035965">
    <property type="entry name" value="PAS-like_dom_sf"/>
</dbReference>
<comment type="caution">
    <text evidence="5">The sequence shown here is derived from an EMBL/GenBank/DDBJ whole genome shotgun (WGS) entry which is preliminary data.</text>
</comment>
<dbReference type="SUPFAM" id="SSF55785">
    <property type="entry name" value="PYP-like sensor domain (PAS domain)"/>
    <property type="match status" value="1"/>
</dbReference>
<dbReference type="PROSITE" id="PS50887">
    <property type="entry name" value="GGDEF"/>
    <property type="match status" value="1"/>
</dbReference>
<dbReference type="CDD" id="cd01948">
    <property type="entry name" value="EAL"/>
    <property type="match status" value="1"/>
</dbReference>
<dbReference type="SMART" id="SM00267">
    <property type="entry name" value="GGDEF"/>
    <property type="match status" value="1"/>
</dbReference>
<dbReference type="InterPro" id="IPR043128">
    <property type="entry name" value="Rev_trsase/Diguanyl_cyclase"/>
</dbReference>
<dbReference type="Gene3D" id="3.30.70.270">
    <property type="match status" value="1"/>
</dbReference>
<dbReference type="CDD" id="cd00130">
    <property type="entry name" value="PAS"/>
    <property type="match status" value="1"/>
</dbReference>
<dbReference type="Pfam" id="PF00990">
    <property type="entry name" value="GGDEF"/>
    <property type="match status" value="1"/>
</dbReference>
<dbReference type="SMART" id="SM00052">
    <property type="entry name" value="EAL"/>
    <property type="match status" value="1"/>
</dbReference>
<dbReference type="Pfam" id="PF00563">
    <property type="entry name" value="EAL"/>
    <property type="match status" value="1"/>
</dbReference>
<dbReference type="Pfam" id="PF13426">
    <property type="entry name" value="PAS_9"/>
    <property type="match status" value="1"/>
</dbReference>
<reference evidence="5 6" key="1">
    <citation type="journal article" date="2018" name="Int. J. Syst. Evol. Microbiol.">
        <title>Planococcus salinus sp. nov., a moderately halophilic bacterium isolated from a saline-alkali soil.</title>
        <authorList>
            <person name="Gan L."/>
        </authorList>
    </citation>
    <scope>NUCLEOTIDE SEQUENCE [LARGE SCALE GENOMIC DNA]</scope>
    <source>
        <strain evidence="5 6">LCB217</strain>
    </source>
</reference>
<dbReference type="InterPro" id="IPR001610">
    <property type="entry name" value="PAC"/>
</dbReference>
<dbReference type="InterPro" id="IPR052155">
    <property type="entry name" value="Biofilm_reg_signaling"/>
</dbReference>
<dbReference type="InterPro" id="IPR000014">
    <property type="entry name" value="PAS"/>
</dbReference>
<feature type="domain" description="PAS" evidence="1">
    <location>
        <begin position="1"/>
        <end position="31"/>
    </location>
</feature>
<dbReference type="PROSITE" id="PS50112">
    <property type="entry name" value="PAS"/>
    <property type="match status" value="1"/>
</dbReference>
<sequence length="544" mass="62298">MITDLHSRIVHVNPAFEIVTGYTRDEVIGHTPKILQSGIHHLEFYQSMWKKLREQGEWKGEIWNRRKNGEIYSEWLSITAVNDSNGEIQNYCGIFSDLSDRKSAEEELKKMALTDSLTGVSNRYDFTERMLHLMNTSERYKISHSFLFLDLDRFKQINDSLGHEVGDQLLMEVSQRIRILIKNKDIIARYGGDEFVIALTAIQHPREAAQLAEKIIDMLEQPFHLAGEEIYISTSIGISLYPNDGKTTDELLRKADKAMYFAKQNGRSQYSFFFDDLKTATKRLVVLESELRKAIETKSFTMLYQPKVNIKTDRIIGLEALIRWESDKLGIVSPSEFIPFAEENGLIIPLSEAIIEKVCGEFIRLELGKRADMPISINVSSIHFQQHSFVSSLKAIFEKMNCQPSFFELELTEGTIMANAAETSMKLKELKQLGFRISVDDFGTGYSSLSYLSRFPLDYLKIDKSFITTILSAKENEYIVDAVVQLAHSLHLEVIAEGVEAVEQVELLQTLGCDIVQGYVFGKPMPAEDISHYIEIWNIKRQER</sequence>
<feature type="domain" description="PAC" evidence="2">
    <location>
        <begin position="58"/>
        <end position="110"/>
    </location>
</feature>
<dbReference type="NCBIfam" id="TIGR00254">
    <property type="entry name" value="GGDEF"/>
    <property type="match status" value="1"/>
</dbReference>
<evidence type="ECO:0000259" key="3">
    <source>
        <dbReference type="PROSITE" id="PS50883"/>
    </source>
</evidence>
<keyword evidence="6" id="KW-1185">Reference proteome</keyword>
<name>A0A3M8PAT5_9BACL</name>
<protein>
    <submittedName>
        <fullName evidence="5">EAL domain-containing protein</fullName>
    </submittedName>
</protein>
<dbReference type="Gene3D" id="3.30.450.20">
    <property type="entry name" value="PAS domain"/>
    <property type="match status" value="1"/>
</dbReference>
<dbReference type="CDD" id="cd01949">
    <property type="entry name" value="GGDEF"/>
    <property type="match status" value="1"/>
</dbReference>
<gene>
    <name evidence="5" type="ORF">EEX84_03320</name>
</gene>
<accession>A0A3M8PAT5</accession>
<dbReference type="PANTHER" id="PTHR44757:SF2">
    <property type="entry name" value="BIOFILM ARCHITECTURE MAINTENANCE PROTEIN MBAA"/>
    <property type="match status" value="1"/>
</dbReference>
<dbReference type="InterPro" id="IPR000700">
    <property type="entry name" value="PAS-assoc_C"/>
</dbReference>
<dbReference type="InterPro" id="IPR035919">
    <property type="entry name" value="EAL_sf"/>
</dbReference>
<dbReference type="Proteomes" id="UP000275473">
    <property type="component" value="Unassembled WGS sequence"/>
</dbReference>
<evidence type="ECO:0000313" key="5">
    <source>
        <dbReference type="EMBL" id="RNF40763.1"/>
    </source>
</evidence>
<dbReference type="PROSITE" id="PS50113">
    <property type="entry name" value="PAC"/>
    <property type="match status" value="1"/>
</dbReference>
<dbReference type="InterPro" id="IPR001633">
    <property type="entry name" value="EAL_dom"/>
</dbReference>
<proteinExistence type="predicted"/>
<dbReference type="SMART" id="SM00086">
    <property type="entry name" value="PAC"/>
    <property type="match status" value="1"/>
</dbReference>
<dbReference type="OrthoDB" id="2624050at2"/>
<dbReference type="PANTHER" id="PTHR44757">
    <property type="entry name" value="DIGUANYLATE CYCLASE DGCP"/>
    <property type="match status" value="1"/>
</dbReference>
<evidence type="ECO:0000259" key="4">
    <source>
        <dbReference type="PROSITE" id="PS50887"/>
    </source>
</evidence>
<dbReference type="FunFam" id="3.30.70.270:FF:000001">
    <property type="entry name" value="Diguanylate cyclase domain protein"/>
    <property type="match status" value="1"/>
</dbReference>
<dbReference type="SUPFAM" id="SSF141868">
    <property type="entry name" value="EAL domain-like"/>
    <property type="match status" value="1"/>
</dbReference>
<dbReference type="NCBIfam" id="TIGR00229">
    <property type="entry name" value="sensory_box"/>
    <property type="match status" value="1"/>
</dbReference>
<feature type="domain" description="EAL" evidence="3">
    <location>
        <begin position="284"/>
        <end position="538"/>
    </location>
</feature>
<evidence type="ECO:0000259" key="2">
    <source>
        <dbReference type="PROSITE" id="PS50113"/>
    </source>
</evidence>
<dbReference type="AlphaFoldDB" id="A0A3M8PAT5"/>
<organism evidence="5 6">
    <name type="scientific">Planococcus salinus</name>
    <dbReference type="NCBI Taxonomy" id="1848460"/>
    <lineage>
        <taxon>Bacteria</taxon>
        <taxon>Bacillati</taxon>
        <taxon>Bacillota</taxon>
        <taxon>Bacilli</taxon>
        <taxon>Bacillales</taxon>
        <taxon>Caryophanaceae</taxon>
        <taxon>Planococcus</taxon>
    </lineage>
</organism>